<protein>
    <submittedName>
        <fullName evidence="2">Uncharacterized protein</fullName>
    </submittedName>
</protein>
<proteinExistence type="predicted"/>
<feature type="compositionally biased region" description="Pro residues" evidence="1">
    <location>
        <begin position="57"/>
        <end position="80"/>
    </location>
</feature>
<sequence length="80" mass="9082">MSSNLTPGVYAIRQPTQYFLLVRPGAEHEYLFYQAVSAAEVAIWIADGVLERLPYPTQRPPSSSPRRPMPQPPPYLRLLD</sequence>
<feature type="region of interest" description="Disordered" evidence="1">
    <location>
        <begin position="55"/>
        <end position="80"/>
    </location>
</feature>
<name>A0A0F9LSV8_9ZZZZ</name>
<dbReference type="AlphaFoldDB" id="A0A0F9LSV8"/>
<evidence type="ECO:0000313" key="2">
    <source>
        <dbReference type="EMBL" id="KKM67460.1"/>
    </source>
</evidence>
<reference evidence="2" key="1">
    <citation type="journal article" date="2015" name="Nature">
        <title>Complex archaea that bridge the gap between prokaryotes and eukaryotes.</title>
        <authorList>
            <person name="Spang A."/>
            <person name="Saw J.H."/>
            <person name="Jorgensen S.L."/>
            <person name="Zaremba-Niedzwiedzka K."/>
            <person name="Martijn J."/>
            <person name="Lind A.E."/>
            <person name="van Eijk R."/>
            <person name="Schleper C."/>
            <person name="Guy L."/>
            <person name="Ettema T.J."/>
        </authorList>
    </citation>
    <scope>NUCLEOTIDE SEQUENCE</scope>
</reference>
<comment type="caution">
    <text evidence="2">The sequence shown here is derived from an EMBL/GenBank/DDBJ whole genome shotgun (WGS) entry which is preliminary data.</text>
</comment>
<evidence type="ECO:0000256" key="1">
    <source>
        <dbReference type="SAM" id="MobiDB-lite"/>
    </source>
</evidence>
<accession>A0A0F9LSV8</accession>
<gene>
    <name evidence="2" type="ORF">LCGC14_1470940</name>
</gene>
<dbReference type="EMBL" id="LAZR01010345">
    <property type="protein sequence ID" value="KKM67460.1"/>
    <property type="molecule type" value="Genomic_DNA"/>
</dbReference>
<organism evidence="2">
    <name type="scientific">marine sediment metagenome</name>
    <dbReference type="NCBI Taxonomy" id="412755"/>
    <lineage>
        <taxon>unclassified sequences</taxon>
        <taxon>metagenomes</taxon>
        <taxon>ecological metagenomes</taxon>
    </lineage>
</organism>